<organism evidence="2">
    <name type="scientific">uncultured Solirubrobacterales bacterium</name>
    <dbReference type="NCBI Taxonomy" id="768556"/>
    <lineage>
        <taxon>Bacteria</taxon>
        <taxon>Bacillati</taxon>
        <taxon>Actinomycetota</taxon>
        <taxon>Thermoleophilia</taxon>
        <taxon>Solirubrobacterales</taxon>
        <taxon>environmental samples</taxon>
    </lineage>
</organism>
<feature type="compositionally biased region" description="Basic residues" evidence="1">
    <location>
        <begin position="1"/>
        <end position="17"/>
    </location>
</feature>
<feature type="non-terminal residue" evidence="2">
    <location>
        <position position="151"/>
    </location>
</feature>
<accession>A0A6J4T6X4</accession>
<sequence length="151" mass="17342">AHAHRHRRGQGPRRRGARGLGLARGHSGEDQRLRRRDRRPSVDPRRRRARQGDALRRHDRPRLLHAVARSGLLLRPVHLRGLRLRHELRAQQGPLPGAAPGRQPRADAREAHLGRRRLGWRATHHRADLRARGRGQAGLRGRVAHARLQRL</sequence>
<feature type="region of interest" description="Disordered" evidence="1">
    <location>
        <begin position="1"/>
        <end position="62"/>
    </location>
</feature>
<gene>
    <name evidence="2" type="ORF">AVDCRST_MAG17-2233</name>
</gene>
<name>A0A6J4T6X4_9ACTN</name>
<dbReference type="EMBL" id="CADCVV010000183">
    <property type="protein sequence ID" value="CAA9515133.1"/>
    <property type="molecule type" value="Genomic_DNA"/>
</dbReference>
<proteinExistence type="predicted"/>
<evidence type="ECO:0000256" key="1">
    <source>
        <dbReference type="SAM" id="MobiDB-lite"/>
    </source>
</evidence>
<reference evidence="2" key="1">
    <citation type="submission" date="2020-02" db="EMBL/GenBank/DDBJ databases">
        <authorList>
            <person name="Meier V. D."/>
        </authorList>
    </citation>
    <scope>NUCLEOTIDE SEQUENCE</scope>
    <source>
        <strain evidence="2">AVDCRST_MAG17</strain>
    </source>
</reference>
<protein>
    <submittedName>
        <fullName evidence="2">Acyl dehydratase</fullName>
    </submittedName>
</protein>
<feature type="compositionally biased region" description="Basic and acidic residues" evidence="1">
    <location>
        <begin position="39"/>
        <end position="56"/>
    </location>
</feature>
<feature type="non-terminal residue" evidence="2">
    <location>
        <position position="1"/>
    </location>
</feature>
<dbReference type="AlphaFoldDB" id="A0A6J4T6X4"/>
<evidence type="ECO:0000313" key="2">
    <source>
        <dbReference type="EMBL" id="CAA9515133.1"/>
    </source>
</evidence>
<feature type="region of interest" description="Disordered" evidence="1">
    <location>
        <begin position="90"/>
        <end position="109"/>
    </location>
</feature>